<dbReference type="SMART" id="SM00248">
    <property type="entry name" value="ANK"/>
    <property type="match status" value="2"/>
</dbReference>
<dbReference type="PROSITE" id="PS50297">
    <property type="entry name" value="ANK_REP_REGION"/>
    <property type="match status" value="1"/>
</dbReference>
<sequence length="89" mass="9687">MNKKTELLYAASEGDVAWVERLRKAGVDVAHCRVRDDGMSAILVASKYGHIELLDYLLNLGDDPNDTENYGNSCLTAAACYGHPSAVEN</sequence>
<dbReference type="PROSITE" id="PS50088">
    <property type="entry name" value="ANK_REPEAT"/>
    <property type="match status" value="1"/>
</dbReference>
<dbReference type="Pfam" id="PF12796">
    <property type="entry name" value="Ank_2"/>
    <property type="match status" value="1"/>
</dbReference>
<name>A0ABD3QI86_9STRA</name>
<protein>
    <recommendedName>
        <fullName evidence="4">Ankyrin repeat protein</fullName>
    </recommendedName>
</protein>
<dbReference type="EMBL" id="JALLPJ020000175">
    <property type="protein sequence ID" value="KAL3799864.1"/>
    <property type="molecule type" value="Genomic_DNA"/>
</dbReference>
<keyword evidence="3" id="KW-1185">Reference proteome</keyword>
<dbReference type="PANTHER" id="PTHR44207:SF1">
    <property type="entry name" value="SURFACE ANTIGEN BSPA-LIKE"/>
    <property type="match status" value="1"/>
</dbReference>
<evidence type="ECO:0000256" key="1">
    <source>
        <dbReference type="PROSITE-ProRule" id="PRU00023"/>
    </source>
</evidence>
<dbReference type="AlphaFoldDB" id="A0ABD3QI86"/>
<dbReference type="Gene3D" id="1.25.40.20">
    <property type="entry name" value="Ankyrin repeat-containing domain"/>
    <property type="match status" value="1"/>
</dbReference>
<evidence type="ECO:0008006" key="4">
    <source>
        <dbReference type="Google" id="ProtNLM"/>
    </source>
</evidence>
<dbReference type="SUPFAM" id="SSF48403">
    <property type="entry name" value="Ankyrin repeat"/>
    <property type="match status" value="1"/>
</dbReference>
<dbReference type="InterPro" id="IPR036770">
    <property type="entry name" value="Ankyrin_rpt-contain_sf"/>
</dbReference>
<evidence type="ECO:0000313" key="3">
    <source>
        <dbReference type="Proteomes" id="UP001530400"/>
    </source>
</evidence>
<comment type="caution">
    <text evidence="2">The sequence shown here is derived from an EMBL/GenBank/DDBJ whole genome shotgun (WGS) entry which is preliminary data.</text>
</comment>
<evidence type="ECO:0000313" key="2">
    <source>
        <dbReference type="EMBL" id="KAL3799864.1"/>
    </source>
</evidence>
<dbReference type="PANTHER" id="PTHR44207">
    <property type="entry name" value="SURFACE ANTIGEN BSPA-LIKE-RELATED"/>
    <property type="match status" value="1"/>
</dbReference>
<organism evidence="2 3">
    <name type="scientific">Cyclotella atomus</name>
    <dbReference type="NCBI Taxonomy" id="382360"/>
    <lineage>
        <taxon>Eukaryota</taxon>
        <taxon>Sar</taxon>
        <taxon>Stramenopiles</taxon>
        <taxon>Ochrophyta</taxon>
        <taxon>Bacillariophyta</taxon>
        <taxon>Coscinodiscophyceae</taxon>
        <taxon>Thalassiosirophycidae</taxon>
        <taxon>Stephanodiscales</taxon>
        <taxon>Stephanodiscaceae</taxon>
        <taxon>Cyclotella</taxon>
    </lineage>
</organism>
<proteinExistence type="predicted"/>
<dbReference type="InterPro" id="IPR002110">
    <property type="entry name" value="Ankyrin_rpt"/>
</dbReference>
<accession>A0ABD3QI86</accession>
<keyword evidence="1" id="KW-0040">ANK repeat</keyword>
<dbReference type="Proteomes" id="UP001530400">
    <property type="component" value="Unassembled WGS sequence"/>
</dbReference>
<gene>
    <name evidence="2" type="ORF">ACHAWO_009985</name>
</gene>
<feature type="repeat" description="ANK" evidence="1">
    <location>
        <begin position="37"/>
        <end position="69"/>
    </location>
</feature>
<reference evidence="2 3" key="1">
    <citation type="submission" date="2024-10" db="EMBL/GenBank/DDBJ databases">
        <title>Updated reference genomes for cyclostephanoid diatoms.</title>
        <authorList>
            <person name="Roberts W.R."/>
            <person name="Alverson A.J."/>
        </authorList>
    </citation>
    <scope>NUCLEOTIDE SEQUENCE [LARGE SCALE GENOMIC DNA]</scope>
    <source>
        <strain evidence="2 3">AJA010-31</strain>
    </source>
</reference>